<reference evidence="2" key="1">
    <citation type="submission" date="2020-01" db="EMBL/GenBank/DDBJ databases">
        <title>Draft genome sequence of the Termite Coptotermes fromosanus.</title>
        <authorList>
            <person name="Itakura S."/>
            <person name="Yosikawa Y."/>
            <person name="Umezawa K."/>
        </authorList>
    </citation>
    <scope>NUCLEOTIDE SEQUENCE [LARGE SCALE GENOMIC DNA]</scope>
</reference>
<gene>
    <name evidence="1" type="ORF">Cfor_11351</name>
</gene>
<accession>A0A6L2P8B4</accession>
<dbReference type="AlphaFoldDB" id="A0A6L2P8B4"/>
<dbReference type="EMBL" id="BLKM01006623">
    <property type="protein sequence ID" value="GFG28444.1"/>
    <property type="molecule type" value="Genomic_DNA"/>
</dbReference>
<comment type="caution">
    <text evidence="1">The sequence shown here is derived from an EMBL/GenBank/DDBJ whole genome shotgun (WGS) entry which is preliminary data.</text>
</comment>
<keyword evidence="2" id="KW-1185">Reference proteome</keyword>
<organism evidence="1 2">
    <name type="scientific">Coptotermes formosanus</name>
    <name type="common">Formosan subterranean termite</name>
    <dbReference type="NCBI Taxonomy" id="36987"/>
    <lineage>
        <taxon>Eukaryota</taxon>
        <taxon>Metazoa</taxon>
        <taxon>Ecdysozoa</taxon>
        <taxon>Arthropoda</taxon>
        <taxon>Hexapoda</taxon>
        <taxon>Insecta</taxon>
        <taxon>Pterygota</taxon>
        <taxon>Neoptera</taxon>
        <taxon>Polyneoptera</taxon>
        <taxon>Dictyoptera</taxon>
        <taxon>Blattodea</taxon>
        <taxon>Blattoidea</taxon>
        <taxon>Termitoidae</taxon>
        <taxon>Rhinotermitidae</taxon>
        <taxon>Coptotermes</taxon>
    </lineage>
</organism>
<proteinExistence type="predicted"/>
<sequence length="122" mass="14193">MHCLESPFGDRIIGRGFWLPSAPDLILCDSYSWGMLKDKVCRDNSHTEDDRKEKTIQDAVSSVVPAEYRQALNHAFFKPHTYLRAEGRLRSSPCVSRLSLLHWFPMFRDNIVVSKRRETIIQ</sequence>
<protein>
    <submittedName>
        <fullName evidence="1">Uncharacterized protein</fullName>
    </submittedName>
</protein>
<evidence type="ECO:0000313" key="2">
    <source>
        <dbReference type="Proteomes" id="UP000502823"/>
    </source>
</evidence>
<evidence type="ECO:0000313" key="1">
    <source>
        <dbReference type="EMBL" id="GFG28444.1"/>
    </source>
</evidence>
<dbReference type="Proteomes" id="UP000502823">
    <property type="component" value="Unassembled WGS sequence"/>
</dbReference>
<dbReference type="InParanoid" id="A0A6L2P8B4"/>
<name>A0A6L2P8B4_COPFO</name>